<dbReference type="AlphaFoldDB" id="A0A368H1D9"/>
<dbReference type="InterPro" id="IPR043968">
    <property type="entry name" value="SGNH"/>
</dbReference>
<comment type="caution">
    <text evidence="2">The sequence shown here is derived from an EMBL/GenBank/DDBJ whole genome shotgun (WGS) entry which is preliminary data.</text>
</comment>
<dbReference type="Proteomes" id="UP000252519">
    <property type="component" value="Unassembled WGS sequence"/>
</dbReference>
<evidence type="ECO:0000259" key="1">
    <source>
        <dbReference type="Pfam" id="PF19040"/>
    </source>
</evidence>
<organism evidence="2 3">
    <name type="scientific">Ancylostoma caninum</name>
    <name type="common">Dog hookworm</name>
    <dbReference type="NCBI Taxonomy" id="29170"/>
    <lineage>
        <taxon>Eukaryota</taxon>
        <taxon>Metazoa</taxon>
        <taxon>Ecdysozoa</taxon>
        <taxon>Nematoda</taxon>
        <taxon>Chromadorea</taxon>
        <taxon>Rhabditida</taxon>
        <taxon>Rhabditina</taxon>
        <taxon>Rhabditomorpha</taxon>
        <taxon>Strongyloidea</taxon>
        <taxon>Ancylostomatidae</taxon>
        <taxon>Ancylostomatinae</taxon>
        <taxon>Ancylostoma</taxon>
    </lineage>
</organism>
<dbReference type="Pfam" id="PF19040">
    <property type="entry name" value="SGNH"/>
    <property type="match status" value="1"/>
</dbReference>
<dbReference type="EMBL" id="JOJR01000038">
    <property type="protein sequence ID" value="RCN49070.1"/>
    <property type="molecule type" value="Genomic_DNA"/>
</dbReference>
<dbReference type="GO" id="GO:0016020">
    <property type="term" value="C:membrane"/>
    <property type="evidence" value="ECO:0007669"/>
    <property type="project" value="TreeGrafter"/>
</dbReference>
<dbReference type="GO" id="GO:0000271">
    <property type="term" value="P:polysaccharide biosynthetic process"/>
    <property type="evidence" value="ECO:0007669"/>
    <property type="project" value="TreeGrafter"/>
</dbReference>
<evidence type="ECO:0000313" key="3">
    <source>
        <dbReference type="Proteomes" id="UP000252519"/>
    </source>
</evidence>
<evidence type="ECO:0000313" key="2">
    <source>
        <dbReference type="EMBL" id="RCN49070.1"/>
    </source>
</evidence>
<feature type="domain" description="SGNH" evidence="1">
    <location>
        <begin position="64"/>
        <end position="300"/>
    </location>
</feature>
<keyword evidence="3" id="KW-1185">Reference proteome</keyword>
<dbReference type="PANTHER" id="PTHR23028:SF115">
    <property type="entry name" value="ACYL_TRANSF_3 DOMAIN-CONTAINING PROTEIN-RELATED"/>
    <property type="match status" value="1"/>
</dbReference>
<accession>A0A368H1D9</accession>
<proteinExistence type="predicted"/>
<dbReference type="STRING" id="29170.A0A368H1D9"/>
<dbReference type="OrthoDB" id="5825384at2759"/>
<protein>
    <recommendedName>
        <fullName evidence="1">SGNH domain-containing protein</fullName>
    </recommendedName>
</protein>
<name>A0A368H1D9_ANCCA</name>
<gene>
    <name evidence="2" type="ORF">ANCCAN_04815</name>
</gene>
<reference evidence="2 3" key="1">
    <citation type="submission" date="2014-10" db="EMBL/GenBank/DDBJ databases">
        <title>Draft genome of the hookworm Ancylostoma caninum.</title>
        <authorList>
            <person name="Mitreva M."/>
        </authorList>
    </citation>
    <scope>NUCLEOTIDE SEQUENCE [LARGE SCALE GENOMIC DNA]</scope>
    <source>
        <strain evidence="2 3">Baltimore</strain>
    </source>
</reference>
<dbReference type="PANTHER" id="PTHR23028">
    <property type="entry name" value="ACETYLTRANSFERASE"/>
    <property type="match status" value="1"/>
</dbReference>
<sequence>MYTVIAFIMYNQEHISLFVEKHVFGQPSTSELSKQIRTNLTIDEAVRMNAMFDRDEYKNLVPSRCHPNNTEHGFCVFERRGLEGSLNMMIVGNSYAPNVAEIIYDSFAGLAKNISKYSRSRCEVLVIGHGNCRKSYFSYLQYVKEVRPDVLFIVCSNKCRQISRAFTMDTPIMGTISVDPLFLEAKATLEKYNALVKTKIYVLDSTPGVDADHIRKLNARIKSGNTTGVNQVSNHNYLNGMARHAELAKSCAKCHFFNYTDALSDESGEVLVFDPITKLSFFTGGSHLTAAGLDRIRPVYISLARNFSFS</sequence>
<dbReference type="InterPro" id="IPR050879">
    <property type="entry name" value="Acyltransferase_3"/>
</dbReference>